<sequence length="64" mass="6521">MLPAVAWPRDAQACAGQPGVTAMDALTATRHKAGRDDGLDLQLAAKQGMAMTGANLDEAGVRSA</sequence>
<comment type="caution">
    <text evidence="1">The sequence shown here is derived from an EMBL/GenBank/DDBJ whole genome shotgun (WGS) entry which is preliminary data.</text>
</comment>
<evidence type="ECO:0000313" key="1">
    <source>
        <dbReference type="EMBL" id="GAA3922979.1"/>
    </source>
</evidence>
<gene>
    <name evidence="1" type="ORF">GCM10022229_16020</name>
</gene>
<evidence type="ECO:0008006" key="3">
    <source>
        <dbReference type="Google" id="ProtNLM"/>
    </source>
</evidence>
<name>A0ABP7MK84_9GAMM</name>
<keyword evidence="2" id="KW-1185">Reference proteome</keyword>
<protein>
    <recommendedName>
        <fullName evidence="3">Pentapeptide repeat-containing protein</fullName>
    </recommendedName>
</protein>
<organism evidence="1 2">
    <name type="scientific">Luteimonas lutimaris</name>
    <dbReference type="NCBI Taxonomy" id="698645"/>
    <lineage>
        <taxon>Bacteria</taxon>
        <taxon>Pseudomonadati</taxon>
        <taxon>Pseudomonadota</taxon>
        <taxon>Gammaproteobacteria</taxon>
        <taxon>Lysobacterales</taxon>
        <taxon>Lysobacteraceae</taxon>
        <taxon>Luteimonas</taxon>
    </lineage>
</organism>
<proteinExistence type="predicted"/>
<reference evidence="2" key="1">
    <citation type="journal article" date="2019" name="Int. J. Syst. Evol. Microbiol.">
        <title>The Global Catalogue of Microorganisms (GCM) 10K type strain sequencing project: providing services to taxonomists for standard genome sequencing and annotation.</title>
        <authorList>
            <consortium name="The Broad Institute Genomics Platform"/>
            <consortium name="The Broad Institute Genome Sequencing Center for Infectious Disease"/>
            <person name="Wu L."/>
            <person name="Ma J."/>
        </authorList>
    </citation>
    <scope>NUCLEOTIDE SEQUENCE [LARGE SCALE GENOMIC DNA]</scope>
    <source>
        <strain evidence="2">JCM 16916</strain>
    </source>
</reference>
<dbReference type="Proteomes" id="UP001501727">
    <property type="component" value="Unassembled WGS sequence"/>
</dbReference>
<accession>A0ABP7MK84</accession>
<dbReference type="EMBL" id="BAAAZU010000006">
    <property type="protein sequence ID" value="GAA3922979.1"/>
    <property type="molecule type" value="Genomic_DNA"/>
</dbReference>
<evidence type="ECO:0000313" key="2">
    <source>
        <dbReference type="Proteomes" id="UP001501727"/>
    </source>
</evidence>